<feature type="domain" description="Haemophore haem-binding" evidence="2">
    <location>
        <begin position="40"/>
        <end position="116"/>
    </location>
</feature>
<reference evidence="4" key="1">
    <citation type="submission" date="2016-06" db="EMBL/GenBank/DDBJ databases">
        <authorList>
            <person name="Sutton G."/>
            <person name="Brinkac L."/>
            <person name="Sanka R."/>
            <person name="Adams M."/>
            <person name="Lau E."/>
            <person name="Sam S."/>
            <person name="Sreng N."/>
            <person name="Him V."/>
            <person name="Kerleguer A."/>
            <person name="Cheng S."/>
        </authorList>
    </citation>
    <scope>NUCLEOTIDE SEQUENCE [LARGE SCALE GENOMIC DNA]</scope>
    <source>
        <strain evidence="4">E861</strain>
    </source>
</reference>
<dbReference type="NCBIfam" id="TIGR04529">
    <property type="entry name" value="MTB_hemophore"/>
    <property type="match status" value="1"/>
</dbReference>
<proteinExistence type="predicted"/>
<feature type="signal peptide" evidence="1">
    <location>
        <begin position="1"/>
        <end position="32"/>
    </location>
</feature>
<dbReference type="Pfam" id="PF16525">
    <property type="entry name" value="MHB"/>
    <property type="match status" value="1"/>
</dbReference>
<evidence type="ECO:0000256" key="1">
    <source>
        <dbReference type="SAM" id="SignalP"/>
    </source>
</evidence>
<evidence type="ECO:0000259" key="2">
    <source>
        <dbReference type="Pfam" id="PF16525"/>
    </source>
</evidence>
<organism evidence="3 4">
    <name type="scientific">Mycobacterium kyorinense</name>
    <dbReference type="NCBI Taxonomy" id="487514"/>
    <lineage>
        <taxon>Bacteria</taxon>
        <taxon>Bacillati</taxon>
        <taxon>Actinomycetota</taxon>
        <taxon>Actinomycetes</taxon>
        <taxon>Mycobacteriales</taxon>
        <taxon>Mycobacteriaceae</taxon>
        <taxon>Mycobacterium</taxon>
    </lineage>
</organism>
<accession>A0A1A2Z091</accession>
<dbReference type="InterPro" id="IPR038378">
    <property type="entry name" value="MHB_sf"/>
</dbReference>
<name>A0A1A2Z091_9MYCO</name>
<dbReference type="EMBL" id="LZKJ01000145">
    <property type="protein sequence ID" value="OBI43705.1"/>
    <property type="molecule type" value="Genomic_DNA"/>
</dbReference>
<dbReference type="InterPro" id="IPR032407">
    <property type="entry name" value="MHB"/>
</dbReference>
<dbReference type="Proteomes" id="UP000093592">
    <property type="component" value="Unassembled WGS sequence"/>
</dbReference>
<dbReference type="Gene3D" id="1.20.20.20">
    <property type="entry name" value="Haemophore, haem-binding domain"/>
    <property type="match status" value="1"/>
</dbReference>
<keyword evidence="1" id="KW-0732">Signal</keyword>
<gene>
    <name evidence="3" type="ORF">A5707_04765</name>
</gene>
<dbReference type="GO" id="GO:0020037">
    <property type="term" value="F:heme binding"/>
    <property type="evidence" value="ECO:0007669"/>
    <property type="project" value="InterPro"/>
</dbReference>
<evidence type="ECO:0000313" key="4">
    <source>
        <dbReference type="Proteomes" id="UP000093592"/>
    </source>
</evidence>
<evidence type="ECO:0000313" key="3">
    <source>
        <dbReference type="EMBL" id="OBI43705.1"/>
    </source>
</evidence>
<comment type="caution">
    <text evidence="3">The sequence shown here is derived from an EMBL/GenBank/DDBJ whole genome shotgun (WGS) entry which is preliminary data.</text>
</comment>
<feature type="chain" id="PRO_5038488279" description="Haemophore haem-binding domain-containing protein" evidence="1">
    <location>
        <begin position="33"/>
        <end position="134"/>
    </location>
</feature>
<protein>
    <recommendedName>
        <fullName evidence="2">Haemophore haem-binding domain-containing protein</fullName>
    </recommendedName>
</protein>
<dbReference type="AlphaFoldDB" id="A0A1A2Z091"/>
<sequence length="134" mass="13948">MTKLRGMTARRHAAGISAACCLLGSLAATTIAAPTASAAPDCSPAGVQNTVNSATGSARQYLNGHPDANAAVTDAFSRPRPEAAANLRSYFTGHPQEYHDLRGILAPIGDTQRQCNTTVLSPELQSAYDEFMAG</sequence>